<gene>
    <name evidence="1" type="ORF">SAMN05444921_11369</name>
</gene>
<organism evidence="1 2">
    <name type="scientific">Streptomyces wuyuanensis</name>
    <dbReference type="NCBI Taxonomy" id="1196353"/>
    <lineage>
        <taxon>Bacteria</taxon>
        <taxon>Bacillati</taxon>
        <taxon>Actinomycetota</taxon>
        <taxon>Actinomycetes</taxon>
        <taxon>Kitasatosporales</taxon>
        <taxon>Streptomycetaceae</taxon>
        <taxon>Streptomyces</taxon>
    </lineage>
</organism>
<proteinExistence type="predicted"/>
<dbReference type="Proteomes" id="UP000199063">
    <property type="component" value="Unassembled WGS sequence"/>
</dbReference>
<name>A0A1G9W0B6_9ACTN</name>
<dbReference type="EMBL" id="FNHI01000013">
    <property type="protein sequence ID" value="SDM77803.1"/>
    <property type="molecule type" value="Genomic_DNA"/>
</dbReference>
<evidence type="ECO:0000313" key="1">
    <source>
        <dbReference type="EMBL" id="SDM77803.1"/>
    </source>
</evidence>
<evidence type="ECO:0000313" key="2">
    <source>
        <dbReference type="Proteomes" id="UP000199063"/>
    </source>
</evidence>
<dbReference type="AlphaFoldDB" id="A0A1G9W0B6"/>
<accession>A0A1G9W0B6</accession>
<keyword evidence="2" id="KW-1185">Reference proteome</keyword>
<protein>
    <recommendedName>
        <fullName evidence="3">HTH cro/C1-type domain-containing protein</fullName>
    </recommendedName>
</protein>
<dbReference type="STRING" id="1196353.SAMN05444921_11369"/>
<reference evidence="2" key="1">
    <citation type="submission" date="2016-10" db="EMBL/GenBank/DDBJ databases">
        <authorList>
            <person name="Varghese N."/>
            <person name="Submissions S."/>
        </authorList>
    </citation>
    <scope>NUCLEOTIDE SEQUENCE [LARGE SCALE GENOMIC DNA]</scope>
    <source>
        <strain evidence="2">CGMCC 4.7042</strain>
    </source>
</reference>
<evidence type="ECO:0008006" key="3">
    <source>
        <dbReference type="Google" id="ProtNLM"/>
    </source>
</evidence>
<sequence length="302" mass="33332">MAQPYISAIESGRRKVKTAAVRARITEGLNVPQELIDAGQSDSYGRWEPSPELRERIAHGHRTGRTDLRTADWIGEVLATQRRAEDEVGGADLWPVVRSQLDAVTRLIPGTSGEAADRLMLLAAEHAHWLSWVAWQNQHRGAALGWLDVAHGWAVDGNHTDMASWVQRVRAFYSRQSGDPVRALRTAEAARHVTGASPAAVAVAAHEAAIAAAAVGERDRARRLSDVAFIDASRVPDEADRPGWLYWLTPTRAQLQAASVAYACRDWRAAAEGIRAALPELEGYPRDRAHFQQRLDDAERRI</sequence>